<dbReference type="Pfam" id="PF17647">
    <property type="entry name" value="DUF5518"/>
    <property type="match status" value="1"/>
</dbReference>
<evidence type="ECO:0000313" key="3">
    <source>
        <dbReference type="EMBL" id="ELZ06222.1"/>
    </source>
</evidence>
<feature type="transmembrane region" description="Helical" evidence="2">
    <location>
        <begin position="285"/>
        <end position="305"/>
    </location>
</feature>
<comment type="caution">
    <text evidence="3">The sequence shown here is derived from an EMBL/GenBank/DDBJ whole genome shotgun (WGS) entry which is preliminary data.</text>
</comment>
<keyword evidence="2" id="KW-0472">Membrane</keyword>
<dbReference type="PATRIC" id="fig|1227492.4.peg.47"/>
<evidence type="ECO:0000256" key="2">
    <source>
        <dbReference type="SAM" id="Phobius"/>
    </source>
</evidence>
<dbReference type="AlphaFoldDB" id="M0B6S5"/>
<reference evidence="3 4" key="1">
    <citation type="journal article" date="2014" name="PLoS Genet.">
        <title>Phylogenetically driven sequencing of extremely halophilic archaea reveals strategies for static and dynamic osmo-response.</title>
        <authorList>
            <person name="Becker E.A."/>
            <person name="Seitzer P.M."/>
            <person name="Tritt A."/>
            <person name="Larsen D."/>
            <person name="Krusor M."/>
            <person name="Yao A.I."/>
            <person name="Wu D."/>
            <person name="Madern D."/>
            <person name="Eisen J.A."/>
            <person name="Darling A.E."/>
            <person name="Facciotti M.T."/>
        </authorList>
    </citation>
    <scope>NUCLEOTIDE SEQUENCE [LARGE SCALE GENOMIC DNA]</scope>
    <source>
        <strain evidence="3 4">JCM 10990</strain>
    </source>
</reference>
<accession>M0B6S5</accession>
<sequence length="347" mass="36471">MTQDTRQTTNDTPPADDGTTTTANSDIYKTLASVSDTNPMSSGPRQRVLEWLTDEQLRVATLVGLLAIPFIVALSLETVNDPTRAAGGSISGTPILLAGFIVGYYYSDRPTPTREASVRTGLMSSIGVLVIHLGTAYTTMLTEPVEIVIVASILTPILGLLGVGITVVLTVVAAVLGEWFANRGAPGPNPEQIDADATAPMTTTKSGHITQRSRSWLFVAAYGVIVPPALVYTLVVNPEAGPGVAVVGLSMFAMVFGSVGTMLALAKDIGTLGPSRTANWADWRLHVLGAGGPTAVVYAAAYYQGVSYPPGYAIFTFIGAVWLVAVTYLICRHRYTGKRPRSGSPAG</sequence>
<feature type="transmembrane region" description="Helical" evidence="2">
    <location>
        <begin position="241"/>
        <end position="265"/>
    </location>
</feature>
<keyword evidence="2" id="KW-0812">Transmembrane</keyword>
<feature type="transmembrane region" description="Helical" evidence="2">
    <location>
        <begin position="215"/>
        <end position="235"/>
    </location>
</feature>
<gene>
    <name evidence="3" type="ORF">C482_00330</name>
</gene>
<name>M0B6S5_9EURY</name>
<feature type="transmembrane region" description="Helical" evidence="2">
    <location>
        <begin position="88"/>
        <end position="106"/>
    </location>
</feature>
<dbReference type="EMBL" id="AOIN01000008">
    <property type="protein sequence ID" value="ELZ06222.1"/>
    <property type="molecule type" value="Genomic_DNA"/>
</dbReference>
<proteinExistence type="predicted"/>
<feature type="transmembrane region" description="Helical" evidence="2">
    <location>
        <begin position="57"/>
        <end position="76"/>
    </location>
</feature>
<feature type="compositionally biased region" description="Low complexity" evidence="1">
    <location>
        <begin position="8"/>
        <end position="24"/>
    </location>
</feature>
<evidence type="ECO:0000313" key="4">
    <source>
        <dbReference type="Proteomes" id="UP000011693"/>
    </source>
</evidence>
<feature type="transmembrane region" description="Helical" evidence="2">
    <location>
        <begin position="118"/>
        <end position="141"/>
    </location>
</feature>
<protein>
    <submittedName>
        <fullName evidence="3">Uncharacterized protein</fullName>
    </submittedName>
</protein>
<dbReference type="Proteomes" id="UP000011693">
    <property type="component" value="Unassembled WGS sequence"/>
</dbReference>
<feature type="region of interest" description="Disordered" evidence="1">
    <location>
        <begin position="1"/>
        <end position="24"/>
    </location>
</feature>
<keyword evidence="4" id="KW-1185">Reference proteome</keyword>
<keyword evidence="2" id="KW-1133">Transmembrane helix</keyword>
<dbReference type="RefSeq" id="WP_006165270.1">
    <property type="nucleotide sequence ID" value="NZ_AOIN01000008.1"/>
</dbReference>
<evidence type="ECO:0000256" key="1">
    <source>
        <dbReference type="SAM" id="MobiDB-lite"/>
    </source>
</evidence>
<organism evidence="3 4">
    <name type="scientific">Natrialba chahannaoensis JCM 10990</name>
    <dbReference type="NCBI Taxonomy" id="1227492"/>
    <lineage>
        <taxon>Archaea</taxon>
        <taxon>Methanobacteriati</taxon>
        <taxon>Methanobacteriota</taxon>
        <taxon>Stenosarchaea group</taxon>
        <taxon>Halobacteria</taxon>
        <taxon>Halobacteriales</taxon>
        <taxon>Natrialbaceae</taxon>
        <taxon>Natrialba</taxon>
    </lineage>
</organism>
<feature type="transmembrane region" description="Helical" evidence="2">
    <location>
        <begin position="311"/>
        <end position="331"/>
    </location>
</feature>
<feature type="transmembrane region" description="Helical" evidence="2">
    <location>
        <begin position="147"/>
        <end position="176"/>
    </location>
</feature>
<dbReference type="InterPro" id="IPR040493">
    <property type="entry name" value="DUF5518"/>
</dbReference>